<dbReference type="RefSeq" id="WP_349215444.1">
    <property type="nucleotide sequence ID" value="NZ_JBBMFA010000079.1"/>
</dbReference>
<keyword evidence="1" id="KW-0812">Transmembrane</keyword>
<sequence length="262" mass="28916">MLWKRGIGSAVVTAVLCGLVLLWKFGLSPFVLCALVPGAVVLVASRVHAMMTAQEIYLRLLAVFYNELEARRFIKQYEPVCQQKLSDRCRRTLQAHLANAYAYAGDSEKALSLISSLPIPEKKGRVDTQLLIAGNTCIYKMMAGDVEGARAAQAQMAELLDVAKREHHKISPNYDRTYQTNQIQLDLADGKPVDVTLVREELSSRSNTLHKAVCRLLLARIYAAAGKRAEARGVLKEVTGLKGDVVILAQARALQKELQAEN</sequence>
<evidence type="ECO:0000256" key="1">
    <source>
        <dbReference type="SAM" id="Phobius"/>
    </source>
</evidence>
<keyword evidence="1" id="KW-0472">Membrane</keyword>
<protein>
    <recommendedName>
        <fullName evidence="4">MalT-like TPR region domain-containing protein</fullName>
    </recommendedName>
</protein>
<name>A0ABV1GDU0_9FIRM</name>
<proteinExistence type="predicted"/>
<dbReference type="EMBL" id="JBBMFA010000079">
    <property type="protein sequence ID" value="MEQ2520014.1"/>
    <property type="molecule type" value="Genomic_DNA"/>
</dbReference>
<reference evidence="2 3" key="1">
    <citation type="submission" date="2024-03" db="EMBL/GenBank/DDBJ databases">
        <title>Human intestinal bacterial collection.</title>
        <authorList>
            <person name="Pauvert C."/>
            <person name="Hitch T.C.A."/>
            <person name="Clavel T."/>
        </authorList>
    </citation>
    <scope>NUCLEOTIDE SEQUENCE [LARGE SCALE GENOMIC DNA]</scope>
    <source>
        <strain evidence="2 3">CLA-JM-H11</strain>
    </source>
</reference>
<feature type="transmembrane region" description="Helical" evidence="1">
    <location>
        <begin position="29"/>
        <end position="49"/>
    </location>
</feature>
<keyword evidence="3" id="KW-1185">Reference proteome</keyword>
<keyword evidence="1" id="KW-1133">Transmembrane helix</keyword>
<organism evidence="2 3">
    <name type="scientific">Ruthenibacterium intestinale</name>
    <dbReference type="NCBI Taxonomy" id="3133163"/>
    <lineage>
        <taxon>Bacteria</taxon>
        <taxon>Bacillati</taxon>
        <taxon>Bacillota</taxon>
        <taxon>Clostridia</taxon>
        <taxon>Eubacteriales</taxon>
        <taxon>Oscillospiraceae</taxon>
        <taxon>Ruthenibacterium</taxon>
    </lineage>
</organism>
<evidence type="ECO:0008006" key="4">
    <source>
        <dbReference type="Google" id="ProtNLM"/>
    </source>
</evidence>
<dbReference type="Proteomes" id="UP001477672">
    <property type="component" value="Unassembled WGS sequence"/>
</dbReference>
<accession>A0ABV1GDU0</accession>
<gene>
    <name evidence="2" type="ORF">WMO24_06180</name>
</gene>
<feature type="transmembrane region" description="Helical" evidence="1">
    <location>
        <begin position="7"/>
        <end position="23"/>
    </location>
</feature>
<evidence type="ECO:0000313" key="3">
    <source>
        <dbReference type="Proteomes" id="UP001477672"/>
    </source>
</evidence>
<evidence type="ECO:0000313" key="2">
    <source>
        <dbReference type="EMBL" id="MEQ2520014.1"/>
    </source>
</evidence>
<comment type="caution">
    <text evidence="2">The sequence shown here is derived from an EMBL/GenBank/DDBJ whole genome shotgun (WGS) entry which is preliminary data.</text>
</comment>